<protein>
    <submittedName>
        <fullName evidence="1">Uncharacterized protein</fullName>
    </submittedName>
</protein>
<organism evidence="1 2">
    <name type="scientific">Enterococcus termitis</name>
    <dbReference type="NCBI Taxonomy" id="332950"/>
    <lineage>
        <taxon>Bacteria</taxon>
        <taxon>Bacillati</taxon>
        <taxon>Bacillota</taxon>
        <taxon>Bacilli</taxon>
        <taxon>Lactobacillales</taxon>
        <taxon>Enterococcaceae</taxon>
        <taxon>Enterococcus</taxon>
    </lineage>
</organism>
<keyword evidence="2" id="KW-1185">Reference proteome</keyword>
<evidence type="ECO:0000313" key="1">
    <source>
        <dbReference type="EMBL" id="OEG09111.1"/>
    </source>
</evidence>
<dbReference type="AlphaFoldDB" id="A0A1E5G8Y9"/>
<dbReference type="RefSeq" id="WP_069664801.1">
    <property type="nucleotide sequence ID" value="NZ_JBHUJJ010000001.1"/>
</dbReference>
<name>A0A1E5G8Y9_9ENTE</name>
<dbReference type="EMBL" id="MIJY01000045">
    <property type="protein sequence ID" value="OEG09111.1"/>
    <property type="molecule type" value="Genomic_DNA"/>
</dbReference>
<comment type="caution">
    <text evidence="1">The sequence shown here is derived from an EMBL/GenBank/DDBJ whole genome shotgun (WGS) entry which is preliminary data.</text>
</comment>
<reference evidence="2" key="1">
    <citation type="submission" date="2016-09" db="EMBL/GenBank/DDBJ databases">
        <authorList>
            <person name="Gulvik C.A."/>
        </authorList>
    </citation>
    <scope>NUCLEOTIDE SEQUENCE [LARGE SCALE GENOMIC DNA]</scope>
    <source>
        <strain evidence="2">LMG 8895</strain>
    </source>
</reference>
<dbReference type="Proteomes" id="UP000095094">
    <property type="component" value="Unassembled WGS sequence"/>
</dbReference>
<gene>
    <name evidence="1" type="ORF">BCR25_11110</name>
</gene>
<evidence type="ECO:0000313" key="2">
    <source>
        <dbReference type="Proteomes" id="UP000095094"/>
    </source>
</evidence>
<dbReference type="OrthoDB" id="951812at2"/>
<accession>A0A1E5G8Y9</accession>
<sequence length="147" mass="16860">MENIAELLAGRWVIKGTTFPMWLSKKRLAPMIAYEYLSDTPLTFLDIVSYKNRQGKTKTIVGIDTWREEAFVWRGKGLLRILKSNWSILALTKTILVIRFEPTLFTPAGIDVLVRQDAPIDHPEQLIKDSPKKYALKSSEVEGLVWL</sequence>
<proteinExistence type="predicted"/>